<feature type="compositionally biased region" description="Polar residues" evidence="1">
    <location>
        <begin position="115"/>
        <end position="129"/>
    </location>
</feature>
<feature type="compositionally biased region" description="Basic residues" evidence="1">
    <location>
        <begin position="52"/>
        <end position="65"/>
    </location>
</feature>
<dbReference type="Proteomes" id="UP000799444">
    <property type="component" value="Unassembled WGS sequence"/>
</dbReference>
<reference evidence="2" key="1">
    <citation type="journal article" date="2020" name="Stud. Mycol.">
        <title>101 Dothideomycetes genomes: a test case for predicting lifestyles and emergence of pathogens.</title>
        <authorList>
            <person name="Haridas S."/>
            <person name="Albert R."/>
            <person name="Binder M."/>
            <person name="Bloem J."/>
            <person name="Labutti K."/>
            <person name="Salamov A."/>
            <person name="Andreopoulos B."/>
            <person name="Baker S."/>
            <person name="Barry K."/>
            <person name="Bills G."/>
            <person name="Bluhm B."/>
            <person name="Cannon C."/>
            <person name="Castanera R."/>
            <person name="Culley D."/>
            <person name="Daum C."/>
            <person name="Ezra D."/>
            <person name="Gonzalez J."/>
            <person name="Henrissat B."/>
            <person name="Kuo A."/>
            <person name="Liang C."/>
            <person name="Lipzen A."/>
            <person name="Lutzoni F."/>
            <person name="Magnuson J."/>
            <person name="Mondo S."/>
            <person name="Nolan M."/>
            <person name="Ohm R."/>
            <person name="Pangilinan J."/>
            <person name="Park H.-J."/>
            <person name="Ramirez L."/>
            <person name="Alfaro M."/>
            <person name="Sun H."/>
            <person name="Tritt A."/>
            <person name="Yoshinaga Y."/>
            <person name="Zwiers L.-H."/>
            <person name="Turgeon B."/>
            <person name="Goodwin S."/>
            <person name="Spatafora J."/>
            <person name="Crous P."/>
            <person name="Grigoriev I."/>
        </authorList>
    </citation>
    <scope>NUCLEOTIDE SEQUENCE</scope>
    <source>
        <strain evidence="2">CBS 125425</strain>
    </source>
</reference>
<feature type="compositionally biased region" description="Basic and acidic residues" evidence="1">
    <location>
        <begin position="66"/>
        <end position="82"/>
    </location>
</feature>
<proteinExistence type="predicted"/>
<feature type="region of interest" description="Disordered" evidence="1">
    <location>
        <begin position="52"/>
        <end position="151"/>
    </location>
</feature>
<evidence type="ECO:0000313" key="3">
    <source>
        <dbReference type="Proteomes" id="UP000799444"/>
    </source>
</evidence>
<feature type="region of interest" description="Disordered" evidence="1">
    <location>
        <begin position="1"/>
        <end position="31"/>
    </location>
</feature>
<organism evidence="2 3">
    <name type="scientific">Polyplosphaeria fusca</name>
    <dbReference type="NCBI Taxonomy" id="682080"/>
    <lineage>
        <taxon>Eukaryota</taxon>
        <taxon>Fungi</taxon>
        <taxon>Dikarya</taxon>
        <taxon>Ascomycota</taxon>
        <taxon>Pezizomycotina</taxon>
        <taxon>Dothideomycetes</taxon>
        <taxon>Pleosporomycetidae</taxon>
        <taxon>Pleosporales</taxon>
        <taxon>Tetraplosphaeriaceae</taxon>
        <taxon>Polyplosphaeria</taxon>
    </lineage>
</organism>
<gene>
    <name evidence="2" type="ORF">EJ04DRAFT_507357</name>
</gene>
<evidence type="ECO:0000256" key="1">
    <source>
        <dbReference type="SAM" id="MobiDB-lite"/>
    </source>
</evidence>
<name>A0A9P4R8C7_9PLEO</name>
<accession>A0A9P4R8C7</accession>
<keyword evidence="3" id="KW-1185">Reference proteome</keyword>
<feature type="region of interest" description="Disordered" evidence="1">
    <location>
        <begin position="293"/>
        <end position="330"/>
    </location>
</feature>
<dbReference type="AlphaFoldDB" id="A0A9P4R8C7"/>
<feature type="compositionally biased region" description="Low complexity" evidence="1">
    <location>
        <begin position="136"/>
        <end position="150"/>
    </location>
</feature>
<evidence type="ECO:0000313" key="2">
    <source>
        <dbReference type="EMBL" id="KAF2740897.1"/>
    </source>
</evidence>
<protein>
    <submittedName>
        <fullName evidence="2">Uncharacterized protein</fullName>
    </submittedName>
</protein>
<dbReference type="EMBL" id="ML996098">
    <property type="protein sequence ID" value="KAF2740897.1"/>
    <property type="molecule type" value="Genomic_DNA"/>
</dbReference>
<feature type="region of interest" description="Disordered" evidence="1">
    <location>
        <begin position="224"/>
        <end position="249"/>
    </location>
</feature>
<comment type="caution">
    <text evidence="2">The sequence shown here is derived from an EMBL/GenBank/DDBJ whole genome shotgun (WGS) entry which is preliminary data.</text>
</comment>
<feature type="compositionally biased region" description="Low complexity" evidence="1">
    <location>
        <begin position="307"/>
        <end position="330"/>
    </location>
</feature>
<dbReference type="OrthoDB" id="3909054at2759"/>
<feature type="region of interest" description="Disordered" evidence="1">
    <location>
        <begin position="178"/>
        <end position="198"/>
    </location>
</feature>
<sequence length="416" mass="45440">MEKRHSSPAHRAPSTRPKVHRKRSNSFPIVDALGCSTPEAELLLAEGRAAIRSRHASIRRRGRRKQKEEDIDRTYRPKDHIKYLLPGSEDAIDGFDFPRPSSSRTTRHSRIPSTATDGSSSTIVASSQPHTEEPRSATSTTSDTSTSDTSQLGDYSAHLAKFIQARLNSIPSYQTVLSPRSCPDLSVSARSPPQSPRSIKRHLETLELLEMPPVRPPLQSAFSAWSSTDDERDDVLPLPSAGAPRSNSRYTPSILGYYQNANGGSFLLPSSPESSHDEVKGFSFTDAIPADLPSPSHSTSIDDDAVSSDISAQPQLSASSAPSFSSTSTASYFDHKRPAKLAPHVRDRIMAAVSPQPYATKMLTVLSPFEGNAIANVHDVFVESQQRVVIEGMSFDMVRDFVHPPDQGMSRIPTPC</sequence>